<protein>
    <submittedName>
        <fullName evidence="1">Uncharacterized protein</fullName>
    </submittedName>
</protein>
<dbReference type="Proteomes" id="UP000054350">
    <property type="component" value="Unassembled WGS sequence"/>
</dbReference>
<gene>
    <name evidence="1" type="ORF">AMAG_04489</name>
</gene>
<dbReference type="AlphaFoldDB" id="A0A0L0S5I4"/>
<evidence type="ECO:0000313" key="1">
    <source>
        <dbReference type="EMBL" id="KNE57624.1"/>
    </source>
</evidence>
<reference evidence="2" key="2">
    <citation type="submission" date="2009-11" db="EMBL/GenBank/DDBJ databases">
        <title>The Genome Sequence of Allomyces macrogynus strain ATCC 38327.</title>
        <authorList>
            <consortium name="The Broad Institute Genome Sequencing Platform"/>
            <person name="Russ C."/>
            <person name="Cuomo C."/>
            <person name="Shea T."/>
            <person name="Young S.K."/>
            <person name="Zeng Q."/>
            <person name="Koehrsen M."/>
            <person name="Haas B."/>
            <person name="Borodovsky M."/>
            <person name="Guigo R."/>
            <person name="Alvarado L."/>
            <person name="Berlin A."/>
            <person name="Borenstein D."/>
            <person name="Chen Z."/>
            <person name="Engels R."/>
            <person name="Freedman E."/>
            <person name="Gellesch M."/>
            <person name="Goldberg J."/>
            <person name="Griggs A."/>
            <person name="Gujja S."/>
            <person name="Heiman D."/>
            <person name="Hepburn T."/>
            <person name="Howarth C."/>
            <person name="Jen D."/>
            <person name="Larson L."/>
            <person name="Lewis B."/>
            <person name="Mehta T."/>
            <person name="Park D."/>
            <person name="Pearson M."/>
            <person name="Roberts A."/>
            <person name="Saif S."/>
            <person name="Shenoy N."/>
            <person name="Sisk P."/>
            <person name="Stolte C."/>
            <person name="Sykes S."/>
            <person name="Walk T."/>
            <person name="White J."/>
            <person name="Yandava C."/>
            <person name="Burger G."/>
            <person name="Gray M.W."/>
            <person name="Holland P.W.H."/>
            <person name="King N."/>
            <person name="Lang F.B.F."/>
            <person name="Roger A.J."/>
            <person name="Ruiz-Trillo I."/>
            <person name="Lander E."/>
            <person name="Nusbaum C."/>
        </authorList>
    </citation>
    <scope>NUCLEOTIDE SEQUENCE [LARGE SCALE GENOMIC DNA]</scope>
    <source>
        <strain evidence="2">ATCC 38327</strain>
    </source>
</reference>
<accession>A0A0L0S5I4</accession>
<evidence type="ECO:0000313" key="2">
    <source>
        <dbReference type="Proteomes" id="UP000054350"/>
    </source>
</evidence>
<proteinExistence type="predicted"/>
<name>A0A0L0S5I4_ALLM3</name>
<organism evidence="1 2">
    <name type="scientific">Allomyces macrogynus (strain ATCC 38327)</name>
    <name type="common">Allomyces javanicus var. macrogynus</name>
    <dbReference type="NCBI Taxonomy" id="578462"/>
    <lineage>
        <taxon>Eukaryota</taxon>
        <taxon>Fungi</taxon>
        <taxon>Fungi incertae sedis</taxon>
        <taxon>Blastocladiomycota</taxon>
        <taxon>Blastocladiomycetes</taxon>
        <taxon>Blastocladiales</taxon>
        <taxon>Blastocladiaceae</taxon>
        <taxon>Allomyces</taxon>
    </lineage>
</organism>
<keyword evidence="2" id="KW-1185">Reference proteome</keyword>
<dbReference type="VEuPathDB" id="FungiDB:AMAG_04489"/>
<dbReference type="EMBL" id="GG745332">
    <property type="protein sequence ID" value="KNE57624.1"/>
    <property type="molecule type" value="Genomic_DNA"/>
</dbReference>
<reference evidence="1 2" key="1">
    <citation type="submission" date="2009-11" db="EMBL/GenBank/DDBJ databases">
        <title>Annotation of Allomyces macrogynus ATCC 38327.</title>
        <authorList>
            <consortium name="The Broad Institute Genome Sequencing Platform"/>
            <person name="Russ C."/>
            <person name="Cuomo C."/>
            <person name="Burger G."/>
            <person name="Gray M.W."/>
            <person name="Holland P.W.H."/>
            <person name="King N."/>
            <person name="Lang F.B.F."/>
            <person name="Roger A.J."/>
            <person name="Ruiz-Trillo I."/>
            <person name="Young S.K."/>
            <person name="Zeng Q."/>
            <person name="Gargeya S."/>
            <person name="Fitzgerald M."/>
            <person name="Haas B."/>
            <person name="Abouelleil A."/>
            <person name="Alvarado L."/>
            <person name="Arachchi H.M."/>
            <person name="Berlin A."/>
            <person name="Chapman S.B."/>
            <person name="Gearin G."/>
            <person name="Goldberg J."/>
            <person name="Griggs A."/>
            <person name="Gujja S."/>
            <person name="Hansen M."/>
            <person name="Heiman D."/>
            <person name="Howarth C."/>
            <person name="Larimer J."/>
            <person name="Lui A."/>
            <person name="MacDonald P.J.P."/>
            <person name="McCowen C."/>
            <person name="Montmayeur A."/>
            <person name="Murphy C."/>
            <person name="Neiman D."/>
            <person name="Pearson M."/>
            <person name="Priest M."/>
            <person name="Roberts A."/>
            <person name="Saif S."/>
            <person name="Shea T."/>
            <person name="Sisk P."/>
            <person name="Stolte C."/>
            <person name="Sykes S."/>
            <person name="Wortman J."/>
            <person name="Nusbaum C."/>
            <person name="Birren B."/>
        </authorList>
    </citation>
    <scope>NUCLEOTIDE SEQUENCE [LARGE SCALE GENOMIC DNA]</scope>
    <source>
        <strain evidence="1 2">ATCC 38327</strain>
    </source>
</reference>
<sequence length="211" mass="23057">MSTLPVTTHNDKYPFAPPDVQFQMLAGVKGSYFINTNITGHPVFTWRGSNDSDIESPTAALWVKNTSIYPIQIFEPQVHVNAPATPWATIASTTDVLRSKSTTVKQANVVTVSGGAADSIILKTEFSWNLTDGALSHVLTKGLLDCDLSSQFLPPRLVAQARDPKLDSALNVRISVLMVMGPFVQASPMIPQEVQWPAKYLFCPPTFKTPI</sequence>